<accession>A0AAD3WST1</accession>
<dbReference type="RefSeq" id="WP_151183199.1">
    <property type="nucleotide sequence ID" value="NZ_VZUQ01000087.1"/>
</dbReference>
<comment type="caution">
    <text evidence="2">The sequence shown here is derived from an EMBL/GenBank/DDBJ whole genome shotgun (WGS) entry which is preliminary data.</text>
</comment>
<evidence type="ECO:0008006" key="4">
    <source>
        <dbReference type="Google" id="ProtNLM"/>
    </source>
</evidence>
<name>A0AAD3WST1_PHODD</name>
<protein>
    <recommendedName>
        <fullName evidence="4">Capsular biosynthesis protein</fullName>
    </recommendedName>
</protein>
<evidence type="ECO:0000313" key="3">
    <source>
        <dbReference type="Proteomes" id="UP000480943"/>
    </source>
</evidence>
<feature type="signal peptide" evidence="1">
    <location>
        <begin position="1"/>
        <end position="27"/>
    </location>
</feature>
<dbReference type="EMBL" id="VZUQ01000087">
    <property type="protein sequence ID" value="KAB1176208.1"/>
    <property type="molecule type" value="Genomic_DNA"/>
</dbReference>
<reference evidence="2 3" key="1">
    <citation type="submission" date="2019-09" db="EMBL/GenBank/DDBJ databases">
        <title>Photobacterium damselae subsp. damselae CDC-2227-81, a human clinical isolate.</title>
        <authorList>
            <person name="Osorio C.R."/>
        </authorList>
    </citation>
    <scope>NUCLEOTIDE SEQUENCE [LARGE SCALE GENOMIC DNA]</scope>
    <source>
        <strain evidence="2 3">CDC-2227-81</strain>
    </source>
</reference>
<organism evidence="2 3">
    <name type="scientific">Photobacterium damselae subsp. damselae</name>
    <name type="common">Listonella damsela</name>
    <dbReference type="NCBI Taxonomy" id="85581"/>
    <lineage>
        <taxon>Bacteria</taxon>
        <taxon>Pseudomonadati</taxon>
        <taxon>Pseudomonadota</taxon>
        <taxon>Gammaproteobacteria</taxon>
        <taxon>Vibrionales</taxon>
        <taxon>Vibrionaceae</taxon>
        <taxon>Photobacterium</taxon>
    </lineage>
</organism>
<keyword evidence="1" id="KW-0732">Signal</keyword>
<dbReference type="AlphaFoldDB" id="A0AAD3WST1"/>
<proteinExistence type="predicted"/>
<evidence type="ECO:0000256" key="1">
    <source>
        <dbReference type="SAM" id="SignalP"/>
    </source>
</evidence>
<evidence type="ECO:0000313" key="2">
    <source>
        <dbReference type="EMBL" id="KAB1176208.1"/>
    </source>
</evidence>
<sequence length="444" mass="51804">MLRFKSNKIHLLLLSCLSATYAINASANITFQESKHIDPLLGLEFSSSVSSDYGYDDNVFNQNSDHIVGSNYYAIKPAFSITGHRYTKDFWLDYTGDYRKYTNDVTSYQGSSDQSYSDHNFNGLFKWELGLRHHLELTANYGLGHEALGTGVTDGFSFKDQAPLDSVASFDYFQITKPIEKTNRKFGFKYTYGAKGARGNIDFEMSQNRLRYDVLDSYNNIFSEYLRDENVTETDASITFRHQYSLRTRFDYILMYKKDDYRNDLRDTEEYIGAFSFINQFTGKSRISATILTVNKKMAELDFSSFNWNVIYRYQPVEHSAIFIKSLSEVKDPDNTGDFVQSYENSITWQHQFLHNITSELSYLSVNDKYHIRDRDDRHDYVDLNIKYLFRPKVEFTFAYRYALFDSTLNTDPLYIDNGSIPLLYERDLGYEKNQFSLSIKVAI</sequence>
<feature type="chain" id="PRO_5042193497" description="Capsular biosynthesis protein" evidence="1">
    <location>
        <begin position="28"/>
        <end position="444"/>
    </location>
</feature>
<dbReference type="Proteomes" id="UP000480943">
    <property type="component" value="Unassembled WGS sequence"/>
</dbReference>
<gene>
    <name evidence="2" type="ORF">F6450_18440</name>
</gene>